<organism evidence="1 2">
    <name type="scientific">Glomus cerebriforme</name>
    <dbReference type="NCBI Taxonomy" id="658196"/>
    <lineage>
        <taxon>Eukaryota</taxon>
        <taxon>Fungi</taxon>
        <taxon>Fungi incertae sedis</taxon>
        <taxon>Mucoromycota</taxon>
        <taxon>Glomeromycotina</taxon>
        <taxon>Glomeromycetes</taxon>
        <taxon>Glomerales</taxon>
        <taxon>Glomeraceae</taxon>
        <taxon>Glomus</taxon>
    </lineage>
</organism>
<protein>
    <submittedName>
        <fullName evidence="1">Uncharacterized protein</fullName>
    </submittedName>
</protein>
<evidence type="ECO:0000313" key="1">
    <source>
        <dbReference type="EMBL" id="RIA94332.1"/>
    </source>
</evidence>
<dbReference type="AlphaFoldDB" id="A0A397T8X7"/>
<keyword evidence="2" id="KW-1185">Reference proteome</keyword>
<accession>A0A397T8X7</accession>
<dbReference type="OrthoDB" id="2153288at2759"/>
<name>A0A397T8X7_9GLOM</name>
<dbReference type="EMBL" id="QKYT01000083">
    <property type="protein sequence ID" value="RIA94332.1"/>
    <property type="molecule type" value="Genomic_DNA"/>
</dbReference>
<sequence>MAVQYRPLIMLAIGITFVYAIISLHSAPFPYPQIITVSREDLFGKVRPNGIFISVQKDWVYLTAIWKAHEVNYEDATGMIRQYRRPLHLILSRDNYDPNNNWQLLYNHRLDGPITHISSFYYNDGSLPTYTEYNENNALAILYQLYGKEEIKYKVRFYHIGNYEEEINNDTNELGECQNFSPHTCHIEPSFKYQDIILPGTTKIKSFHVDGSIILYSRSPDDAKFRTILMPENIFDIPKSRIDALTLKSSDPGMIQKIGRFDTAFRKTSTFRRVYAV</sequence>
<dbReference type="Proteomes" id="UP000265703">
    <property type="component" value="Unassembled WGS sequence"/>
</dbReference>
<comment type="caution">
    <text evidence="1">The sequence shown here is derived from an EMBL/GenBank/DDBJ whole genome shotgun (WGS) entry which is preliminary data.</text>
</comment>
<reference evidence="1 2" key="1">
    <citation type="submission" date="2018-06" db="EMBL/GenBank/DDBJ databases">
        <title>Comparative genomics reveals the genomic features of Rhizophagus irregularis, R. cerebriforme, R. diaphanum and Gigaspora rosea, and their symbiotic lifestyle signature.</title>
        <authorList>
            <person name="Morin E."/>
            <person name="San Clemente H."/>
            <person name="Chen E.C.H."/>
            <person name="De La Providencia I."/>
            <person name="Hainaut M."/>
            <person name="Kuo A."/>
            <person name="Kohler A."/>
            <person name="Murat C."/>
            <person name="Tang N."/>
            <person name="Roy S."/>
            <person name="Loubradou J."/>
            <person name="Henrissat B."/>
            <person name="Grigoriev I.V."/>
            <person name="Corradi N."/>
            <person name="Roux C."/>
            <person name="Martin F.M."/>
        </authorList>
    </citation>
    <scope>NUCLEOTIDE SEQUENCE [LARGE SCALE GENOMIC DNA]</scope>
    <source>
        <strain evidence="1 2">DAOM 227022</strain>
    </source>
</reference>
<gene>
    <name evidence="1" type="ORF">C1645_818146</name>
</gene>
<dbReference type="STRING" id="658196.A0A397T8X7"/>
<evidence type="ECO:0000313" key="2">
    <source>
        <dbReference type="Proteomes" id="UP000265703"/>
    </source>
</evidence>
<proteinExistence type="predicted"/>